<feature type="domain" description="RRM" evidence="22">
    <location>
        <begin position="1833"/>
        <end position="1908"/>
    </location>
</feature>
<evidence type="ECO:0000256" key="5">
    <source>
        <dbReference type="ARBA" id="ARBA00022723"/>
    </source>
</evidence>
<dbReference type="CDD" id="cd12425">
    <property type="entry name" value="RRM4_PTBP1_like"/>
    <property type="match status" value="1"/>
</dbReference>
<dbReference type="InterPro" id="IPR035979">
    <property type="entry name" value="RBD_domain_sf"/>
</dbReference>
<feature type="coiled-coil region" evidence="19">
    <location>
        <begin position="210"/>
        <end position="244"/>
    </location>
</feature>
<feature type="domain" description="RRM" evidence="22">
    <location>
        <begin position="1716"/>
        <end position="1790"/>
    </location>
</feature>
<dbReference type="SUPFAM" id="SSF49417">
    <property type="entry name" value="p53-like transcription factors"/>
    <property type="match status" value="1"/>
</dbReference>
<dbReference type="PROSITE" id="PS50023">
    <property type="entry name" value="LIM_DOMAIN_2"/>
    <property type="match status" value="1"/>
</dbReference>
<keyword evidence="11" id="KW-0238">DNA-binding</keyword>
<dbReference type="InterPro" id="IPR021790">
    <property type="entry name" value="PTBP1-like_RRM2"/>
</dbReference>
<dbReference type="GO" id="GO:0003723">
    <property type="term" value="F:RNA binding"/>
    <property type="evidence" value="ECO:0007669"/>
    <property type="project" value="UniProtKB-UniRule"/>
</dbReference>
<feature type="region of interest" description="Disordered" evidence="20">
    <location>
        <begin position="1078"/>
        <end position="1100"/>
    </location>
</feature>
<feature type="coiled-coil region" evidence="19">
    <location>
        <begin position="401"/>
        <end position="432"/>
    </location>
</feature>
<feature type="compositionally biased region" description="Polar residues" evidence="20">
    <location>
        <begin position="146"/>
        <end position="165"/>
    </location>
</feature>
<evidence type="ECO:0000256" key="15">
    <source>
        <dbReference type="PIRSR" id="PIRSR602117-1"/>
    </source>
</evidence>
<dbReference type="PROSITE" id="PS00478">
    <property type="entry name" value="LIM_DOMAIN_1"/>
    <property type="match status" value="1"/>
</dbReference>
<evidence type="ECO:0000256" key="7">
    <source>
        <dbReference type="ARBA" id="ARBA00022833"/>
    </source>
</evidence>
<evidence type="ECO:0000259" key="22">
    <source>
        <dbReference type="PROSITE" id="PS50102"/>
    </source>
</evidence>
<feature type="domain" description="RRM" evidence="22">
    <location>
        <begin position="1519"/>
        <end position="1597"/>
    </location>
</feature>
<name>A0A085NRF5_9BILA</name>
<dbReference type="GO" id="GO:0005634">
    <property type="term" value="C:nucleus"/>
    <property type="evidence" value="ECO:0007669"/>
    <property type="project" value="UniProtKB-SubCell"/>
</dbReference>
<evidence type="ECO:0000256" key="4">
    <source>
        <dbReference type="ARBA" id="ARBA00022703"/>
    </source>
</evidence>
<evidence type="ECO:0000259" key="21">
    <source>
        <dbReference type="PROSITE" id="PS50023"/>
    </source>
</evidence>
<keyword evidence="3" id="KW-0597">Phosphoprotein</keyword>
<comment type="subcellular location">
    <subcellularLocation>
        <location evidence="1">Nucleus</location>
    </subcellularLocation>
</comment>
<comment type="cofactor">
    <cofactor evidence="15">
        <name>Zn(2+)</name>
        <dbReference type="ChEBI" id="CHEBI:29105"/>
    </cofactor>
    <text evidence="15">Binds 1 zinc ion per subunit.</text>
</comment>
<keyword evidence="13" id="KW-0804">Transcription</keyword>
<dbReference type="InterPro" id="IPR001781">
    <property type="entry name" value="Znf_LIM"/>
</dbReference>
<feature type="region of interest" description="Disordered" evidence="20">
    <location>
        <begin position="1365"/>
        <end position="1384"/>
    </location>
</feature>
<keyword evidence="6" id="KW-0677">Repeat</keyword>
<feature type="binding site" evidence="15">
    <location>
        <position position="794"/>
    </location>
    <ligand>
        <name>Zn(2+)</name>
        <dbReference type="ChEBI" id="CHEBI:29105"/>
    </ligand>
</feature>
<evidence type="ECO:0000256" key="1">
    <source>
        <dbReference type="ARBA" id="ARBA00004123"/>
    </source>
</evidence>
<evidence type="ECO:0000256" key="17">
    <source>
        <dbReference type="PROSITE-ProRule" id="PRU00125"/>
    </source>
</evidence>
<feature type="domain" description="RRM" evidence="22">
    <location>
        <begin position="1416"/>
        <end position="1490"/>
    </location>
</feature>
<evidence type="ECO:0000256" key="14">
    <source>
        <dbReference type="ARBA" id="ARBA00023242"/>
    </source>
</evidence>
<dbReference type="InterPro" id="IPR012677">
    <property type="entry name" value="Nucleotide-bd_a/b_plait_sf"/>
</dbReference>
<dbReference type="InterPro" id="IPR000504">
    <property type="entry name" value="RRM_dom"/>
</dbReference>
<evidence type="ECO:0000256" key="2">
    <source>
        <dbReference type="ARBA" id="ARBA00006167"/>
    </source>
</evidence>
<dbReference type="CDD" id="cd12421">
    <property type="entry name" value="RRM1_PTBP1_hnRNPL_like"/>
    <property type="match status" value="1"/>
</dbReference>
<dbReference type="Proteomes" id="UP000030758">
    <property type="component" value="Unassembled WGS sequence"/>
</dbReference>
<dbReference type="CDD" id="cd12423">
    <property type="entry name" value="RRM3_PTBP1_like"/>
    <property type="match status" value="1"/>
</dbReference>
<dbReference type="GO" id="GO:0046872">
    <property type="term" value="F:metal ion binding"/>
    <property type="evidence" value="ECO:0007669"/>
    <property type="project" value="UniProtKB-KW"/>
</dbReference>
<dbReference type="Pfam" id="PF00076">
    <property type="entry name" value="RRM_1"/>
    <property type="match status" value="1"/>
</dbReference>
<accession>A0A085NRF5</accession>
<dbReference type="SUPFAM" id="SSF54928">
    <property type="entry name" value="RNA-binding domain, RBD"/>
    <property type="match status" value="4"/>
</dbReference>
<dbReference type="InterPro" id="IPR011615">
    <property type="entry name" value="p53_DNA-bd"/>
</dbReference>
<evidence type="ECO:0000256" key="13">
    <source>
        <dbReference type="ARBA" id="ARBA00023163"/>
    </source>
</evidence>
<dbReference type="Pfam" id="PF13893">
    <property type="entry name" value="RRM_5"/>
    <property type="match status" value="1"/>
</dbReference>
<feature type="binding site" evidence="15">
    <location>
        <position position="791"/>
    </location>
    <ligand>
        <name>Zn(2+)</name>
        <dbReference type="ChEBI" id="CHEBI:29105"/>
    </ligand>
</feature>
<protein>
    <submittedName>
        <fullName evidence="23">Uncharacterized protein</fullName>
    </submittedName>
</protein>
<dbReference type="SMART" id="SM00360">
    <property type="entry name" value="RRM"/>
    <property type="match status" value="4"/>
</dbReference>
<dbReference type="Pfam" id="PF11835">
    <property type="entry name" value="RRM_8"/>
    <property type="match status" value="1"/>
</dbReference>
<dbReference type="PRINTS" id="PR00386">
    <property type="entry name" value="P53SUPPRESSR"/>
</dbReference>
<feature type="binding site" evidence="15">
    <location>
        <position position="854"/>
    </location>
    <ligand>
        <name>Zn(2+)</name>
        <dbReference type="ChEBI" id="CHEBI:29105"/>
    </ligand>
</feature>
<dbReference type="InterPro" id="IPR012346">
    <property type="entry name" value="p53/RUNT-type_TF_DNA-bd_sf"/>
</dbReference>
<dbReference type="FunFam" id="3.30.70.330:FF:000341">
    <property type="entry name" value="Hephaestus, isoform C"/>
    <property type="match status" value="1"/>
</dbReference>
<feature type="region of interest" description="Disordered" evidence="20">
    <location>
        <begin position="146"/>
        <end position="182"/>
    </location>
</feature>
<evidence type="ECO:0000256" key="20">
    <source>
        <dbReference type="SAM" id="MobiDB-lite"/>
    </source>
</evidence>
<evidence type="ECO:0000256" key="12">
    <source>
        <dbReference type="ARBA" id="ARBA00023159"/>
    </source>
</evidence>
<dbReference type="SMART" id="SM00132">
    <property type="entry name" value="LIM"/>
    <property type="match status" value="1"/>
</dbReference>
<evidence type="ECO:0000313" key="23">
    <source>
        <dbReference type="EMBL" id="KFD72051.1"/>
    </source>
</evidence>
<keyword evidence="9" id="KW-0805">Transcription regulation</keyword>
<dbReference type="PROSITE" id="PS50102">
    <property type="entry name" value="RRM"/>
    <property type="match status" value="4"/>
</dbReference>
<dbReference type="NCBIfam" id="TIGR01649">
    <property type="entry name" value="hnRNP-L_PTB"/>
    <property type="match status" value="1"/>
</dbReference>
<keyword evidence="10 17" id="KW-0440">LIM domain</keyword>
<gene>
    <name evidence="23" type="ORF">M514_00465</name>
</gene>
<feature type="domain" description="LIM zinc-binding" evidence="21">
    <location>
        <begin position="1110"/>
        <end position="1177"/>
    </location>
</feature>
<keyword evidence="7 15" id="KW-0862">Zinc</keyword>
<dbReference type="InterPro" id="IPR008967">
    <property type="entry name" value="p53-like_TF_DNA-bd_sf"/>
</dbReference>
<evidence type="ECO:0000256" key="18">
    <source>
        <dbReference type="PROSITE-ProRule" id="PRU00176"/>
    </source>
</evidence>
<keyword evidence="5 15" id="KW-0479">Metal-binding</keyword>
<dbReference type="GO" id="GO:0006915">
    <property type="term" value="P:apoptotic process"/>
    <property type="evidence" value="ECO:0007669"/>
    <property type="project" value="UniProtKB-KW"/>
</dbReference>
<reference evidence="23" key="1">
    <citation type="journal article" date="2014" name="Nat. Genet.">
        <title>Genome and transcriptome of the porcine whipworm Trichuris suis.</title>
        <authorList>
            <person name="Jex A.R."/>
            <person name="Nejsum P."/>
            <person name="Schwarz E.M."/>
            <person name="Hu L."/>
            <person name="Young N.D."/>
            <person name="Hall R.S."/>
            <person name="Korhonen P.K."/>
            <person name="Liao S."/>
            <person name="Thamsborg S."/>
            <person name="Xia J."/>
            <person name="Xu P."/>
            <person name="Wang S."/>
            <person name="Scheerlinck J.P."/>
            <person name="Hofmann A."/>
            <person name="Sternberg P.W."/>
            <person name="Wang J."/>
            <person name="Gasser R.B."/>
        </authorList>
    </citation>
    <scope>NUCLEOTIDE SEQUENCE [LARGE SCALE GENOMIC DNA]</scope>
    <source>
        <strain evidence="23">DCEP-RM93F</strain>
    </source>
</reference>
<keyword evidence="14" id="KW-0539">Nucleus</keyword>
<organism evidence="23">
    <name type="scientific">Trichuris suis</name>
    <name type="common">pig whipworm</name>
    <dbReference type="NCBI Taxonomy" id="68888"/>
    <lineage>
        <taxon>Eukaryota</taxon>
        <taxon>Metazoa</taxon>
        <taxon>Ecdysozoa</taxon>
        <taxon>Nematoda</taxon>
        <taxon>Enoplea</taxon>
        <taxon>Dorylaimia</taxon>
        <taxon>Trichinellida</taxon>
        <taxon>Trichuridae</taxon>
        <taxon>Trichuris</taxon>
    </lineage>
</organism>
<dbReference type="Gene3D" id="2.10.110.10">
    <property type="entry name" value="Cysteine Rich Protein"/>
    <property type="match status" value="1"/>
</dbReference>
<evidence type="ECO:0000256" key="19">
    <source>
        <dbReference type="SAM" id="Coils"/>
    </source>
</evidence>
<dbReference type="InterPro" id="IPR002117">
    <property type="entry name" value="p53_tumour_suppressor"/>
</dbReference>
<evidence type="ECO:0000256" key="9">
    <source>
        <dbReference type="ARBA" id="ARBA00023015"/>
    </source>
</evidence>
<feature type="binding site" evidence="15">
    <location>
        <position position="850"/>
    </location>
    <ligand>
        <name>Zn(2+)</name>
        <dbReference type="ChEBI" id="CHEBI:29105"/>
    </ligand>
</feature>
<keyword evidence="19" id="KW-0175">Coiled coil</keyword>
<evidence type="ECO:0000256" key="6">
    <source>
        <dbReference type="ARBA" id="ARBA00022737"/>
    </source>
</evidence>
<dbReference type="GO" id="GO:0006397">
    <property type="term" value="P:mRNA processing"/>
    <property type="evidence" value="ECO:0007669"/>
    <property type="project" value="InterPro"/>
</dbReference>
<evidence type="ECO:0000256" key="3">
    <source>
        <dbReference type="ARBA" id="ARBA00022553"/>
    </source>
</evidence>
<dbReference type="PANTHER" id="PTHR15592">
    <property type="entry name" value="MATRIN 3/NUCLEAR PROTEIN 220-RELATED"/>
    <property type="match status" value="1"/>
</dbReference>
<evidence type="ECO:0000256" key="16">
    <source>
        <dbReference type="PIRSR" id="PIRSR602117-3"/>
    </source>
</evidence>
<dbReference type="EMBL" id="KL367479">
    <property type="protein sequence ID" value="KFD72051.1"/>
    <property type="molecule type" value="Genomic_DNA"/>
</dbReference>
<dbReference type="GO" id="GO:0003700">
    <property type="term" value="F:DNA-binding transcription factor activity"/>
    <property type="evidence" value="ECO:0007669"/>
    <property type="project" value="InterPro"/>
</dbReference>
<keyword evidence="4" id="KW-0053">Apoptosis</keyword>
<dbReference type="Pfam" id="PF00870">
    <property type="entry name" value="P53"/>
    <property type="match status" value="1"/>
</dbReference>
<dbReference type="Gene3D" id="2.60.40.720">
    <property type="match status" value="1"/>
</dbReference>
<evidence type="ECO:0000256" key="10">
    <source>
        <dbReference type="ARBA" id="ARBA00023038"/>
    </source>
</evidence>
<keyword evidence="12" id="KW-0010">Activator</keyword>
<comment type="similarity">
    <text evidence="2">Belongs to the p53 family.</text>
</comment>
<feature type="cross-link" description="Glycyl lysine isopeptide (Lys-Gly) (interchain with G-Cter in ubiquitin)" evidence="16">
    <location>
        <position position="901"/>
    </location>
</feature>
<evidence type="ECO:0000256" key="11">
    <source>
        <dbReference type="ARBA" id="ARBA00023125"/>
    </source>
</evidence>
<dbReference type="InterPro" id="IPR006536">
    <property type="entry name" value="HnRNP-L/PTB"/>
</dbReference>
<sequence length="1910" mass="213648">MASLDERKVRCLTKWLNLETACAFPPVDCFEQLTDLDQICWLIMNKLLTRCVVAVCRTNLDLFWRRHSFFAMPKKSTVSSALFCIRKICLLTTVQQKMDLHDQYCVVEICKSLAERPHTKWRHVLETTPNKLLMANSNELSRNEVQNVTSASSAGDTSNVNTTNLTHDEGESPISPPRRLNKTFSGYRRFGDSVRRKWERMRNAEKPVALADKDAEIDQLTIEVEQLKAQLRGKNAKENELRSLLAVERLNRQEREELVQLAKVENGQLIARIRKHFSMIAQHRRLSLKFDILTQNRQDEVNSLTIEGKNDQNMSGPDGEDGLVQTRLSPLSRPRVTVRTRAHVEALDAGDALWRHGVRTIGTEQALAHACYHRGVTDMIETLRSQLSTEPSLAKSWQHKYMELEENMLANNRELEQIIKKQVDRIDQLQMEKRQLPDNLDEEAALREISKNKCSDEKLIKNLLIKFRTLKKCTKRLNVRVKTCENRLAECITVKEQNAQLANTLESCMQMLKEQKLQNHWLTEEFCRSVYLRMLAKGAVGGHFRQSKMLKLRDEEVRESHDGFSGLKRALENDLSNFFSSAGSSMSQLSSQSLQSVFCSISQGAWDLLFNEMDKVFGIQATQNPKMLTNVDVCLSSNRPGFNTMGNRTPGSPQRFDEESSTWLTEFFEDSNESEADVSDVVPNETATTEPTIENANASATSSIVWPMMHCTESPDKSVCKFELSFDTVSSSFKVKGLRFYSAELKKVFTKADTPCPFGLKVDPPPPCDANVHVVVAFVNEEFNVKPVERCNNHATNGAGEGMKHIFECMNRGVVYYVDKRTNMCKAYIPWLKMSTEYSGDAVCVLSFSCFNSCPSINRQQLELRFTLETNDVVLARASVRLRVCACPARDAKLETGLVEKKSIIIIITIIIAFFAGNAEATKFSDVEAAVKKKKRRQQIDKDEDDCNDEEKIYTMEVQGRQLYKLLSNIANAHCAAMDLSRVHGELLLKSFGGWLSVCPFSAEAFDSIKSETCIEEWLGMLGKSSLERLFKAVNISIFEDVENFSKTDFIRLGMCATDAKLLKSWLIQRSVHQEQRQISSLDPSDQSERQGSQQEVNHPSTSIIATMVNPCHRCHRPTYFNDNIGPLKDGVYYHKGCFKCWICGTRLTLKTYCNNRNDIRDTEVYCQSHVPTPAPHDPIPHRSNLLYSPKTKGEYAYSMTRYSSDDAFMKHFSVVQGGVAFDAFRKEAPFFFRRLCNIELSSATWMGRNWPTKFTYAVSSSTTPPFDAMDDECFASRLSNAANRRRSPAWCPMESSRLVTHALQCVGIGADVVASLWRLLLGEIVKRMNIGNVGELDSLSILNRGTFKRGPGDVLPICNGTSSSSLSAMSPQQTDGSSHPDSDAKKAKLDEVILFTQETGGGAGGGDSSDNGISRVVHLRNVPSEVTELELMQNFIHFGNIEKVLLLKSKNQGFLQFENEESAEQLVTRSANSPVQIRGKTIFCQYSNYQTLNEDANVQPLDVGMNGGGGGGGSNPVLRVIIENQSLIYPISLDCLHQIFSRYGIVLRIVTFRKNQAFQALIQFADCASAQAAKMALDGNSLFNGYCTLRVEYSRMATLNVKYNNEKSRDFTNPNLPSGDFATDAALDLANVLNATSAISQIHGNLASPITTVGSPFAAAAAFSPANALQVAGAGFPATALNLPTLSLATATNNALAGMASLRLPAQFPPIAVSPVLLVSNLNEDKVTPDALFTLFGVYGDVQRVKILFNKKNSALVQYSEPTQAQLAQHHLDKVTLWSRTIRVSYSKHLTVQLPKEGQPDAGLTKDYSLSLLHRFKKPGSKNYLNIYPPSASLHLSNIPTSTTEEFIVNAFVANGFVVKSFKFFPKDHKMAIIQLESTEQGIEALVAMHNLQLSENAHLRVSFSKPSV</sequence>
<evidence type="ECO:0000256" key="8">
    <source>
        <dbReference type="ARBA" id="ARBA00022884"/>
    </source>
</evidence>
<dbReference type="GO" id="GO:0000976">
    <property type="term" value="F:transcription cis-regulatory region binding"/>
    <property type="evidence" value="ECO:0007669"/>
    <property type="project" value="InterPro"/>
</dbReference>
<dbReference type="Gene3D" id="3.30.70.330">
    <property type="match status" value="4"/>
</dbReference>
<keyword evidence="8 18" id="KW-0694">RNA-binding</keyword>
<proteinExistence type="inferred from homology"/>
<dbReference type="CDD" id="cd09443">
    <property type="entry name" value="LIM_Ltd-1"/>
    <property type="match status" value="1"/>
</dbReference>